<dbReference type="OrthoDB" id="9799211at2"/>
<dbReference type="InterPro" id="IPR024524">
    <property type="entry name" value="DUF3800"/>
</dbReference>
<dbReference type="HOGENOM" id="CLU_096362_0_0_6"/>
<dbReference type="EMBL" id="JPGN01000034">
    <property type="protein sequence ID" value="KFI19953.1"/>
    <property type="molecule type" value="Genomic_DNA"/>
</dbReference>
<sequence length="235" mass="27794">MQFEVYCDETMPDLFTSSKRRGRYLMIGSIWIPAKLRNEVKEKIWVLRKTHNTWGEIKWTKVSSARLPFYFDVIDLFESYGMDLRFRCIAVDSEQVDMHWHDNDEELGFYKFYYQMLHHWILDFNEYRIFCDTKTNRDPARLAMLKRCLDAANISSRISSIQALPSRHLVLMQMCDLLLGAASSRMNKTLKPSSAKEAVVKRLESHLDLDAEQICPTYRSARKFNVFQIRLQGGW</sequence>
<dbReference type="AlphaFoldDB" id="A0A0E2Z2P8"/>
<proteinExistence type="predicted"/>
<organism evidence="1 2">
    <name type="scientific">Nitrosococcus oceani C-27</name>
    <dbReference type="NCBI Taxonomy" id="314279"/>
    <lineage>
        <taxon>Bacteria</taxon>
        <taxon>Pseudomonadati</taxon>
        <taxon>Pseudomonadota</taxon>
        <taxon>Gammaproteobacteria</taxon>
        <taxon>Chromatiales</taxon>
        <taxon>Chromatiaceae</taxon>
        <taxon>Nitrosococcus</taxon>
    </lineage>
</organism>
<dbReference type="Pfam" id="PF12686">
    <property type="entry name" value="DUF3800"/>
    <property type="match status" value="1"/>
</dbReference>
<reference evidence="1 2" key="1">
    <citation type="submission" date="2014-07" db="EMBL/GenBank/DDBJ databases">
        <title>Comparative analysis of Nitrosococcus oceani genome inventories of strains from Pacific and Atlantic gyres.</title>
        <authorList>
            <person name="Lim C.K."/>
            <person name="Wang L."/>
            <person name="Sayavedra-Soto L.A."/>
            <person name="Klotz M.G."/>
        </authorList>
    </citation>
    <scope>NUCLEOTIDE SEQUENCE [LARGE SCALE GENOMIC DNA]</scope>
    <source>
        <strain evidence="1 2">C-27</strain>
    </source>
</reference>
<evidence type="ECO:0008006" key="3">
    <source>
        <dbReference type="Google" id="ProtNLM"/>
    </source>
</evidence>
<evidence type="ECO:0000313" key="1">
    <source>
        <dbReference type="EMBL" id="KFI19953.1"/>
    </source>
</evidence>
<protein>
    <recommendedName>
        <fullName evidence="3">DUF3800 domain-containing protein</fullName>
    </recommendedName>
</protein>
<dbReference type="Proteomes" id="UP000028839">
    <property type="component" value="Unassembled WGS sequence"/>
</dbReference>
<evidence type="ECO:0000313" key="2">
    <source>
        <dbReference type="Proteomes" id="UP000028839"/>
    </source>
</evidence>
<comment type="caution">
    <text evidence="1">The sequence shown here is derived from an EMBL/GenBank/DDBJ whole genome shotgun (WGS) entry which is preliminary data.</text>
</comment>
<accession>A0A0E2Z2P8</accession>
<gene>
    <name evidence="1" type="ORF">IB75_06040</name>
</gene>
<name>A0A0E2Z2P8_9GAMM</name>